<dbReference type="STRING" id="284592.Q6BVA5"/>
<feature type="domain" description="DnaJ homologue subfamily C member 28 conserved" evidence="2">
    <location>
        <begin position="215"/>
        <end position="287"/>
    </location>
</feature>
<keyword evidence="4" id="KW-1185">Reference proteome</keyword>
<reference evidence="3 4" key="1">
    <citation type="journal article" date="2004" name="Nature">
        <title>Genome evolution in yeasts.</title>
        <authorList>
            <consortium name="Genolevures"/>
            <person name="Dujon B."/>
            <person name="Sherman D."/>
            <person name="Fischer G."/>
            <person name="Durrens P."/>
            <person name="Casaregola S."/>
            <person name="Lafontaine I."/>
            <person name="de Montigny J."/>
            <person name="Marck C."/>
            <person name="Neuveglise C."/>
            <person name="Talla E."/>
            <person name="Goffard N."/>
            <person name="Frangeul L."/>
            <person name="Aigle M."/>
            <person name="Anthouard V."/>
            <person name="Babour A."/>
            <person name="Barbe V."/>
            <person name="Barnay S."/>
            <person name="Blanchin S."/>
            <person name="Beckerich J.M."/>
            <person name="Beyne E."/>
            <person name="Bleykasten C."/>
            <person name="Boisrame A."/>
            <person name="Boyer J."/>
            <person name="Cattolico L."/>
            <person name="Confanioleri F."/>
            <person name="de Daruvar A."/>
            <person name="Despons L."/>
            <person name="Fabre E."/>
            <person name="Fairhead C."/>
            <person name="Ferry-Dumazet H."/>
            <person name="Groppi A."/>
            <person name="Hantraye F."/>
            <person name="Hennequin C."/>
            <person name="Jauniaux N."/>
            <person name="Joyet P."/>
            <person name="Kachouri R."/>
            <person name="Kerrest A."/>
            <person name="Koszul R."/>
            <person name="Lemaire M."/>
            <person name="Lesur I."/>
            <person name="Ma L."/>
            <person name="Muller H."/>
            <person name="Nicaud J.M."/>
            <person name="Nikolski M."/>
            <person name="Oztas S."/>
            <person name="Ozier-Kalogeropoulos O."/>
            <person name="Pellenz S."/>
            <person name="Potier S."/>
            <person name="Richard G.F."/>
            <person name="Straub M.L."/>
            <person name="Suleau A."/>
            <person name="Swennene D."/>
            <person name="Tekaia F."/>
            <person name="Wesolowski-Louvel M."/>
            <person name="Westhof E."/>
            <person name="Wirth B."/>
            <person name="Zeniou-Meyer M."/>
            <person name="Zivanovic I."/>
            <person name="Bolotin-Fukuhara M."/>
            <person name="Thierry A."/>
            <person name="Bouchier C."/>
            <person name="Caudron B."/>
            <person name="Scarpelli C."/>
            <person name="Gaillardin C."/>
            <person name="Weissenbach J."/>
            <person name="Wincker P."/>
            <person name="Souciet J.L."/>
        </authorList>
    </citation>
    <scope>NUCLEOTIDE SEQUENCE [LARGE SCALE GENOMIC DNA]</scope>
    <source>
        <strain evidence="4">ATCC 36239 / CBS 767 / BCRC 21394 / JCM 1990 / NBRC 0083 / IGC 2968</strain>
    </source>
</reference>
<dbReference type="AlphaFoldDB" id="Q6BVA5"/>
<evidence type="ECO:0000313" key="4">
    <source>
        <dbReference type="Proteomes" id="UP000000599"/>
    </source>
</evidence>
<dbReference type="KEGG" id="dha:DEHA2C04136g"/>
<dbReference type="InterPro" id="IPR018961">
    <property type="entry name" value="DnaJ_homolog_subfam-C_membr-28"/>
</dbReference>
<dbReference type="OrthoDB" id="1922282at2759"/>
<dbReference type="Proteomes" id="UP000000599">
    <property type="component" value="Chromosome C"/>
</dbReference>
<sequence>MIRAMIIRKQIEGCTRRVWLRRYSKAPKTQKKEEKNAPEHKDDDNSALVQRFTQILESKLSEISPSFISKDPQLTKLYNKYSSDPDKQFKATYQKELSHLKNESLLNRNRHAKDIADTVTNKPWDGTESVHDVNLRMLLDSKPPPIKYKKTIITPPMSFKERIENAKESSLDYKIGNTKKEEDKFRELYKEKLLGPSVFLNSSSPHTLIGMANTLADAKINASINHDTGQFHDTSDMSSVRGKPLDREHLRNCTDSNYFMNHILQKQEILHPWIDSQQSIDRQTIDFRKNMDGEWFKALFYNLKPTSVSRDSVLDKIEKISGNPPNHYDNEFHSRQLPYIVEKTKSLNNLIRDYNLQSPSSSIHKFKLRPEVELRNSYDRTVSTLRTQALAWYENEKTAKERSSNLKNNKSESMFGLFDNGGGGGSSNSANGTGARQRVPEKLHLWRSIKEMFK</sequence>
<dbReference type="OMA" id="DSNYFMN"/>
<evidence type="ECO:0000313" key="3">
    <source>
        <dbReference type="EMBL" id="CAG85909.2"/>
    </source>
</evidence>
<organism evidence="3 4">
    <name type="scientific">Debaryomyces hansenii (strain ATCC 36239 / CBS 767 / BCRC 21394 / JCM 1990 / NBRC 0083 / IGC 2968)</name>
    <name type="common">Yeast</name>
    <name type="synonym">Torulaspora hansenii</name>
    <dbReference type="NCBI Taxonomy" id="284592"/>
    <lineage>
        <taxon>Eukaryota</taxon>
        <taxon>Fungi</taxon>
        <taxon>Dikarya</taxon>
        <taxon>Ascomycota</taxon>
        <taxon>Saccharomycotina</taxon>
        <taxon>Pichiomycetes</taxon>
        <taxon>Debaryomycetaceae</taxon>
        <taxon>Debaryomyces</taxon>
    </lineage>
</organism>
<dbReference type="VEuPathDB" id="FungiDB:DEHA2C04136g"/>
<dbReference type="InParanoid" id="Q6BVA5"/>
<protein>
    <submittedName>
        <fullName evidence="3">DEHA2C04136p</fullName>
    </submittedName>
</protein>
<proteinExistence type="predicted"/>
<evidence type="ECO:0000256" key="1">
    <source>
        <dbReference type="SAM" id="MobiDB-lite"/>
    </source>
</evidence>
<gene>
    <name evidence="3" type="ordered locus">DEHA2C04136g</name>
</gene>
<dbReference type="PANTHER" id="PTHR39394">
    <property type="entry name" value="YALI0E31793P"/>
    <property type="match status" value="1"/>
</dbReference>
<accession>Q6BVA5</accession>
<dbReference type="RefSeq" id="XP_457864.2">
    <property type="nucleotide sequence ID" value="XM_457864.1"/>
</dbReference>
<dbReference type="eggNOG" id="ENOG502S3CA">
    <property type="taxonomic scope" value="Eukaryota"/>
</dbReference>
<name>Q6BVA5_DEBHA</name>
<feature type="region of interest" description="Disordered" evidence="1">
    <location>
        <begin position="400"/>
        <end position="437"/>
    </location>
</feature>
<feature type="compositionally biased region" description="Basic and acidic residues" evidence="1">
    <location>
        <begin position="30"/>
        <end position="44"/>
    </location>
</feature>
<evidence type="ECO:0000259" key="2">
    <source>
        <dbReference type="Pfam" id="PF09350"/>
    </source>
</evidence>
<dbReference type="HOGENOM" id="CLU_037974_0_0_1"/>
<dbReference type="GeneID" id="2900627"/>
<dbReference type="EMBL" id="CR382135">
    <property type="protein sequence ID" value="CAG85909.2"/>
    <property type="molecule type" value="Genomic_DNA"/>
</dbReference>
<dbReference type="PANTHER" id="PTHR39394:SF1">
    <property type="entry name" value="DNAJ HOMOLOGUE SUBFAMILY C MEMBER 28 CONSERVED DOMAIN-CONTAINING PROTEIN"/>
    <property type="match status" value="1"/>
</dbReference>
<dbReference type="Pfam" id="PF09350">
    <property type="entry name" value="DJC28_CD"/>
    <property type="match status" value="1"/>
</dbReference>
<feature type="region of interest" description="Disordered" evidence="1">
    <location>
        <begin position="25"/>
        <end position="46"/>
    </location>
</feature>